<dbReference type="Gene3D" id="1.10.1040.10">
    <property type="entry name" value="N-(1-d-carboxylethyl)-l-norvaline Dehydrogenase, domain 2"/>
    <property type="match status" value="1"/>
</dbReference>
<evidence type="ECO:0000313" key="9">
    <source>
        <dbReference type="Proteomes" id="UP000075755"/>
    </source>
</evidence>
<dbReference type="InterPro" id="IPR013328">
    <property type="entry name" value="6PGD_dom2"/>
</dbReference>
<feature type="signal peptide" evidence="4">
    <location>
        <begin position="1"/>
        <end position="19"/>
    </location>
</feature>
<evidence type="ECO:0000259" key="5">
    <source>
        <dbReference type="Pfam" id="PF03446"/>
    </source>
</evidence>
<dbReference type="Proteomes" id="UP000075755">
    <property type="component" value="Plasmid pAA02"/>
</dbReference>
<feature type="active site" evidence="3">
    <location>
        <position position="173"/>
    </location>
</feature>
<dbReference type="Proteomes" id="UP000577697">
    <property type="component" value="Unassembled WGS sequence"/>
</dbReference>
<name>A0AAC8YVL8_AMIAI</name>
<protein>
    <submittedName>
        <fullName evidence="8">3-hydroxyisobutyrate dehydrogenase-like beta-hydroxyacid dehydrogenase</fullName>
    </submittedName>
    <submittedName>
        <fullName evidence="7">Oxidoreductase</fullName>
    </submittedName>
</protein>
<dbReference type="KEGG" id="aak:AA2016_6402"/>
<sequence>MTKASIAFIGTGAMGAPMAARLLASGFEVTVNSRSRARAEGLIASGANWADTAAEAAARSKIVLTCLTDNQATEAVYLGEKGILSGGRPDCVVDLATSGPDLSRKLAQALGHAGVGFVDAPVTGGVPKARDGTLTIIASGKVSSIELARPALSAVGSRIYVVGESPGQAQQAKLINNMLNYTALAATCEAMVVGAKAGLDVETLVQVVNAGSGKNSATELKFPMAILPRTFNYGSTHHTTHKDLSLFLEMADELDVPSPIASHIFQLWRTWQRDHADEDFTTIARMFEGWSGVQMSPGDRKPR</sequence>
<dbReference type="PANTHER" id="PTHR43060:SF15">
    <property type="entry name" value="3-HYDROXYISOBUTYRATE DEHYDROGENASE-LIKE 1, MITOCHONDRIAL-RELATED"/>
    <property type="match status" value="1"/>
</dbReference>
<dbReference type="Gene3D" id="3.40.50.720">
    <property type="entry name" value="NAD(P)-binding Rossmann-like Domain"/>
    <property type="match status" value="1"/>
</dbReference>
<dbReference type="InterPro" id="IPR015815">
    <property type="entry name" value="HIBADH-related"/>
</dbReference>
<dbReference type="SUPFAM" id="SSF48179">
    <property type="entry name" value="6-phosphogluconate dehydrogenase C-terminal domain-like"/>
    <property type="match status" value="1"/>
</dbReference>
<evidence type="ECO:0000256" key="2">
    <source>
        <dbReference type="ARBA" id="ARBA00023027"/>
    </source>
</evidence>
<keyword evidence="2" id="KW-0520">NAD</keyword>
<dbReference type="InterPro" id="IPR008927">
    <property type="entry name" value="6-PGluconate_DH-like_C_sf"/>
</dbReference>
<feature type="domain" description="3-hydroxyisobutyrate dehydrogenase-like NAD-binding" evidence="6">
    <location>
        <begin position="167"/>
        <end position="286"/>
    </location>
</feature>
<keyword evidence="10" id="KW-1185">Reference proteome</keyword>
<dbReference type="PANTHER" id="PTHR43060">
    <property type="entry name" value="3-HYDROXYISOBUTYRATE DEHYDROGENASE-LIKE 1, MITOCHONDRIAL-RELATED"/>
    <property type="match status" value="1"/>
</dbReference>
<keyword evidence="4" id="KW-0732">Signal</keyword>
<keyword evidence="1" id="KW-0560">Oxidoreductase</keyword>
<dbReference type="RefSeq" id="WP_169808413.1">
    <property type="nucleotide sequence ID" value="NZ_CP015007.1"/>
</dbReference>
<dbReference type="InterPro" id="IPR036291">
    <property type="entry name" value="NAD(P)-bd_dom_sf"/>
</dbReference>
<organism evidence="7 9">
    <name type="scientific">Aminobacter aminovorans</name>
    <name type="common">Chelatobacter heintzii</name>
    <dbReference type="NCBI Taxonomy" id="83263"/>
    <lineage>
        <taxon>Bacteria</taxon>
        <taxon>Pseudomonadati</taxon>
        <taxon>Pseudomonadota</taxon>
        <taxon>Alphaproteobacteria</taxon>
        <taxon>Hyphomicrobiales</taxon>
        <taxon>Phyllobacteriaceae</taxon>
        <taxon>Aminobacter</taxon>
    </lineage>
</organism>
<dbReference type="GO" id="GO:0051287">
    <property type="term" value="F:NAD binding"/>
    <property type="evidence" value="ECO:0007669"/>
    <property type="project" value="InterPro"/>
</dbReference>
<evidence type="ECO:0000256" key="4">
    <source>
        <dbReference type="SAM" id="SignalP"/>
    </source>
</evidence>
<geneLocation type="plasmid" evidence="7 9">
    <name>pAA02</name>
</geneLocation>
<accession>A0AAC8YVL8</accession>
<reference evidence="7 9" key="1">
    <citation type="submission" date="2016-03" db="EMBL/GenBank/DDBJ databases">
        <title>Complete genome of Aminobacter aminovorans KCTC 2477.</title>
        <authorList>
            <person name="Kim K.M."/>
        </authorList>
    </citation>
    <scope>NUCLEOTIDE SEQUENCE [LARGE SCALE GENOMIC DNA]</scope>
    <source>
        <strain evidence="7 9">KCTC 2477</strain>
        <plasmid evidence="7 9">pAA02</plasmid>
    </source>
</reference>
<evidence type="ECO:0000313" key="7">
    <source>
        <dbReference type="EMBL" id="AMS45297.1"/>
    </source>
</evidence>
<dbReference type="InterPro" id="IPR006115">
    <property type="entry name" value="6PGDH_NADP-bd"/>
</dbReference>
<evidence type="ECO:0000256" key="3">
    <source>
        <dbReference type="PIRSR" id="PIRSR000103-1"/>
    </source>
</evidence>
<dbReference type="SUPFAM" id="SSF51735">
    <property type="entry name" value="NAD(P)-binding Rossmann-fold domains"/>
    <property type="match status" value="1"/>
</dbReference>
<evidence type="ECO:0000313" key="8">
    <source>
        <dbReference type="EMBL" id="MBB3704938.1"/>
    </source>
</evidence>
<feature type="chain" id="PRO_5041931925" evidence="4">
    <location>
        <begin position="20"/>
        <end position="303"/>
    </location>
</feature>
<dbReference type="GO" id="GO:0016491">
    <property type="term" value="F:oxidoreductase activity"/>
    <property type="evidence" value="ECO:0007669"/>
    <property type="project" value="UniProtKB-KW"/>
</dbReference>
<dbReference type="GO" id="GO:0050661">
    <property type="term" value="F:NADP binding"/>
    <property type="evidence" value="ECO:0007669"/>
    <property type="project" value="InterPro"/>
</dbReference>
<dbReference type="InterPro" id="IPR029154">
    <property type="entry name" value="HIBADH-like_NADP-bd"/>
</dbReference>
<feature type="domain" description="6-phosphogluconate dehydrogenase NADP-binding" evidence="5">
    <location>
        <begin position="5"/>
        <end position="163"/>
    </location>
</feature>
<keyword evidence="7" id="KW-0614">Plasmid</keyword>
<reference evidence="8 10" key="2">
    <citation type="submission" date="2020-08" db="EMBL/GenBank/DDBJ databases">
        <title>Genomic Encyclopedia of Type Strains, Phase IV (KMG-IV): sequencing the most valuable type-strain genomes for metagenomic binning, comparative biology and taxonomic classification.</title>
        <authorList>
            <person name="Goeker M."/>
        </authorList>
    </citation>
    <scope>NUCLEOTIDE SEQUENCE [LARGE SCALE GENOMIC DNA]</scope>
    <source>
        <strain evidence="8 10">DSM 10368</strain>
    </source>
</reference>
<dbReference type="AlphaFoldDB" id="A0AAC8YVL8"/>
<dbReference type="PIRSF" id="PIRSF000103">
    <property type="entry name" value="HIBADH"/>
    <property type="match status" value="1"/>
</dbReference>
<dbReference type="EMBL" id="JACICB010000004">
    <property type="protein sequence ID" value="MBB3704938.1"/>
    <property type="molecule type" value="Genomic_DNA"/>
</dbReference>
<dbReference type="EMBL" id="CP015007">
    <property type="protein sequence ID" value="AMS45297.1"/>
    <property type="molecule type" value="Genomic_DNA"/>
</dbReference>
<evidence type="ECO:0000259" key="6">
    <source>
        <dbReference type="Pfam" id="PF14833"/>
    </source>
</evidence>
<dbReference type="Pfam" id="PF14833">
    <property type="entry name" value="NAD_binding_11"/>
    <property type="match status" value="1"/>
</dbReference>
<evidence type="ECO:0000313" key="10">
    <source>
        <dbReference type="Proteomes" id="UP000577697"/>
    </source>
</evidence>
<dbReference type="Pfam" id="PF03446">
    <property type="entry name" value="NAD_binding_2"/>
    <property type="match status" value="1"/>
</dbReference>
<proteinExistence type="predicted"/>
<evidence type="ECO:0000256" key="1">
    <source>
        <dbReference type="ARBA" id="ARBA00023002"/>
    </source>
</evidence>
<gene>
    <name evidence="7" type="ORF">AA2016_6402</name>
    <name evidence="8" type="ORF">FHS67_001248</name>
</gene>